<evidence type="ECO:0000313" key="2">
    <source>
        <dbReference type="EMBL" id="MBU8545215.1"/>
    </source>
</evidence>
<dbReference type="EMBL" id="JAERQM010000004">
    <property type="protein sequence ID" value="MBU8545215.1"/>
    <property type="molecule type" value="Genomic_DNA"/>
</dbReference>
<reference evidence="2 3" key="1">
    <citation type="submission" date="2021-01" db="EMBL/GenBank/DDBJ databases">
        <title>Roseomonas sp. nov, a bacterium isolated from an oil production mixture in Yumen Oilfield.</title>
        <authorList>
            <person name="Wu D."/>
        </authorList>
    </citation>
    <scope>NUCLEOTIDE SEQUENCE [LARGE SCALE GENOMIC DNA]</scope>
    <source>
        <strain evidence="2 3">ROY-5-3</strain>
    </source>
</reference>
<keyword evidence="3" id="KW-1185">Reference proteome</keyword>
<name>A0ABS6HD21_9PROT</name>
<dbReference type="Proteomes" id="UP000689967">
    <property type="component" value="Unassembled WGS sequence"/>
</dbReference>
<evidence type="ECO:0000313" key="3">
    <source>
        <dbReference type="Proteomes" id="UP000689967"/>
    </source>
</evidence>
<sequence>MSWVVVPQWVQRPASGPAAAGERRYVQHLDPRGLGDCGGGLGRDQAETGQRRIQHPLEQGALAQDGARRVAAKDGAVGRRNGHISRKTVSPSP</sequence>
<proteinExistence type="predicted"/>
<organism evidence="2 3">
    <name type="scientific">Falsiroseomonas oleicola</name>
    <dbReference type="NCBI Taxonomy" id="2801474"/>
    <lineage>
        <taxon>Bacteria</taxon>
        <taxon>Pseudomonadati</taxon>
        <taxon>Pseudomonadota</taxon>
        <taxon>Alphaproteobacteria</taxon>
        <taxon>Acetobacterales</taxon>
        <taxon>Roseomonadaceae</taxon>
        <taxon>Falsiroseomonas</taxon>
    </lineage>
</organism>
<comment type="caution">
    <text evidence="2">The sequence shown here is derived from an EMBL/GenBank/DDBJ whole genome shotgun (WGS) entry which is preliminary data.</text>
</comment>
<gene>
    <name evidence="2" type="ORF">JJQ90_15950</name>
</gene>
<evidence type="ECO:0000256" key="1">
    <source>
        <dbReference type="SAM" id="MobiDB-lite"/>
    </source>
</evidence>
<feature type="region of interest" description="Disordered" evidence="1">
    <location>
        <begin position="61"/>
        <end position="93"/>
    </location>
</feature>
<accession>A0ABS6HD21</accession>
<dbReference type="RefSeq" id="WP_216877048.1">
    <property type="nucleotide sequence ID" value="NZ_JAERQM010000004.1"/>
</dbReference>
<protein>
    <submittedName>
        <fullName evidence="2">Uncharacterized protein</fullName>
    </submittedName>
</protein>